<organism evidence="6 7">
    <name type="scientific">Nonomuraea thailandensis</name>
    <dbReference type="NCBI Taxonomy" id="1188745"/>
    <lineage>
        <taxon>Bacteria</taxon>
        <taxon>Bacillati</taxon>
        <taxon>Actinomycetota</taxon>
        <taxon>Actinomycetes</taxon>
        <taxon>Streptosporangiales</taxon>
        <taxon>Streptosporangiaceae</taxon>
        <taxon>Nonomuraea</taxon>
    </lineage>
</organism>
<dbReference type="InterPro" id="IPR036271">
    <property type="entry name" value="Tet_transcr_reg_TetR-rel_C_sf"/>
</dbReference>
<keyword evidence="3" id="KW-0804">Transcription</keyword>
<dbReference type="Pfam" id="PF00440">
    <property type="entry name" value="TetR_N"/>
    <property type="match status" value="1"/>
</dbReference>
<dbReference type="InterPro" id="IPR001647">
    <property type="entry name" value="HTH_TetR"/>
</dbReference>
<dbReference type="SUPFAM" id="SSF48498">
    <property type="entry name" value="Tetracyclin repressor-like, C-terminal domain"/>
    <property type="match status" value="1"/>
</dbReference>
<dbReference type="InterPro" id="IPR023772">
    <property type="entry name" value="DNA-bd_HTH_TetR-type_CS"/>
</dbReference>
<evidence type="ECO:0000256" key="2">
    <source>
        <dbReference type="ARBA" id="ARBA00023125"/>
    </source>
</evidence>
<dbReference type="InterPro" id="IPR009057">
    <property type="entry name" value="Homeodomain-like_sf"/>
</dbReference>
<evidence type="ECO:0000256" key="3">
    <source>
        <dbReference type="ARBA" id="ARBA00023163"/>
    </source>
</evidence>
<keyword evidence="1" id="KW-0805">Transcription regulation</keyword>
<dbReference type="SUPFAM" id="SSF46689">
    <property type="entry name" value="Homeodomain-like"/>
    <property type="match status" value="1"/>
</dbReference>
<dbReference type="Proteomes" id="UP001139648">
    <property type="component" value="Unassembled WGS sequence"/>
</dbReference>
<dbReference type="PROSITE" id="PS50977">
    <property type="entry name" value="HTH_TETR_2"/>
    <property type="match status" value="1"/>
</dbReference>
<evidence type="ECO:0000313" key="7">
    <source>
        <dbReference type="Proteomes" id="UP001139648"/>
    </source>
</evidence>
<dbReference type="PRINTS" id="PR00455">
    <property type="entry name" value="HTHTETR"/>
</dbReference>
<dbReference type="Pfam" id="PF21597">
    <property type="entry name" value="TetR_C_43"/>
    <property type="match status" value="1"/>
</dbReference>
<dbReference type="GO" id="GO:0000976">
    <property type="term" value="F:transcription cis-regulatory region binding"/>
    <property type="evidence" value="ECO:0007669"/>
    <property type="project" value="TreeGrafter"/>
</dbReference>
<dbReference type="GO" id="GO:0003700">
    <property type="term" value="F:DNA-binding transcription factor activity"/>
    <property type="evidence" value="ECO:0007669"/>
    <property type="project" value="TreeGrafter"/>
</dbReference>
<dbReference type="PANTHER" id="PTHR30055:SF234">
    <property type="entry name" value="HTH-TYPE TRANSCRIPTIONAL REGULATOR BETI"/>
    <property type="match status" value="1"/>
</dbReference>
<accession>A0A9X2GQJ3</accession>
<dbReference type="EMBL" id="JAMZEB010000002">
    <property type="protein sequence ID" value="MCP2362160.1"/>
    <property type="molecule type" value="Genomic_DNA"/>
</dbReference>
<dbReference type="PROSITE" id="PS01081">
    <property type="entry name" value="HTH_TETR_1"/>
    <property type="match status" value="1"/>
</dbReference>
<dbReference type="InterPro" id="IPR049445">
    <property type="entry name" value="TetR_SbtR-like_C"/>
</dbReference>
<reference evidence="6" key="1">
    <citation type="submission" date="2022-06" db="EMBL/GenBank/DDBJ databases">
        <title>Sequencing the genomes of 1000 actinobacteria strains.</title>
        <authorList>
            <person name="Klenk H.-P."/>
        </authorList>
    </citation>
    <scope>NUCLEOTIDE SEQUENCE</scope>
    <source>
        <strain evidence="6">DSM 46694</strain>
    </source>
</reference>
<gene>
    <name evidence="6" type="ORF">HD597_009180</name>
</gene>
<dbReference type="RefSeq" id="WP_276083189.1">
    <property type="nucleotide sequence ID" value="NZ_BAABKA010000008.1"/>
</dbReference>
<keyword evidence="2 4" id="KW-0238">DNA-binding</keyword>
<dbReference type="AlphaFoldDB" id="A0A9X2GQJ3"/>
<dbReference type="Gene3D" id="1.10.357.10">
    <property type="entry name" value="Tetracycline Repressor, domain 2"/>
    <property type="match status" value="1"/>
</dbReference>
<comment type="caution">
    <text evidence="6">The sequence shown here is derived from an EMBL/GenBank/DDBJ whole genome shotgun (WGS) entry which is preliminary data.</text>
</comment>
<proteinExistence type="predicted"/>
<evidence type="ECO:0000256" key="1">
    <source>
        <dbReference type="ARBA" id="ARBA00023015"/>
    </source>
</evidence>
<dbReference type="InterPro" id="IPR050109">
    <property type="entry name" value="HTH-type_TetR-like_transc_reg"/>
</dbReference>
<sequence length="221" mass="22846">MTVPGRADARHNHARVLAAARETFAEQGPSATLDAVARRAGVGAGTVYRRFPSKEALLAAVVNDRLDRLVEELATPASADPGAAFLAAFERAVSQVALNKALCESMASAAGVSPGVHDRFLAALAPLLARAQRAGAVRPDVTAGDVAGLIAGCAAMEHTAATPGRSTAIVLDGLRASVTKPNETRCVECGTPIAPTATGRPARYCGNACRQRAHRRRHTPA</sequence>
<evidence type="ECO:0000313" key="6">
    <source>
        <dbReference type="EMBL" id="MCP2362160.1"/>
    </source>
</evidence>
<name>A0A9X2GQJ3_9ACTN</name>
<feature type="domain" description="HTH tetR-type" evidence="5">
    <location>
        <begin position="10"/>
        <end position="69"/>
    </location>
</feature>
<protein>
    <submittedName>
        <fullName evidence="6">AcrR family transcriptional regulator</fullName>
    </submittedName>
</protein>
<dbReference type="PANTHER" id="PTHR30055">
    <property type="entry name" value="HTH-TYPE TRANSCRIPTIONAL REGULATOR RUTR"/>
    <property type="match status" value="1"/>
</dbReference>
<feature type="DNA-binding region" description="H-T-H motif" evidence="4">
    <location>
        <begin position="32"/>
        <end position="51"/>
    </location>
</feature>
<evidence type="ECO:0000259" key="5">
    <source>
        <dbReference type="PROSITE" id="PS50977"/>
    </source>
</evidence>
<keyword evidence="7" id="KW-1185">Reference proteome</keyword>
<evidence type="ECO:0000256" key="4">
    <source>
        <dbReference type="PROSITE-ProRule" id="PRU00335"/>
    </source>
</evidence>